<proteinExistence type="predicted"/>
<keyword evidence="2" id="KW-1185">Reference proteome</keyword>
<evidence type="ECO:0000313" key="2">
    <source>
        <dbReference type="Proteomes" id="UP001221413"/>
    </source>
</evidence>
<evidence type="ECO:0000313" key="1">
    <source>
        <dbReference type="EMBL" id="KAJ6260020.1"/>
    </source>
</evidence>
<dbReference type="CDD" id="cd09917">
    <property type="entry name" value="F-box_SF"/>
    <property type="match status" value="1"/>
</dbReference>
<evidence type="ECO:0008006" key="3">
    <source>
        <dbReference type="Google" id="ProtNLM"/>
    </source>
</evidence>
<dbReference type="SUPFAM" id="SSF81383">
    <property type="entry name" value="F-box domain"/>
    <property type="match status" value="1"/>
</dbReference>
<sequence>MTTHPRNLLDLPPEIIESIISYVALDRDTLPNVSLTCSVLRRLTAVYLHDSLVVDFGGFDFYNLPHIARSLLEDPCGWGYIVRKLDFIHSSKALPEGRYVELYEAMHLLSDHRECCFGEVAALRFPFHLDFTAQTMPHIVDLFQQFPHITELIIPITTELLLNFETTLFSGLDSLRKLSFKTRLPRDLYFPNTPEIYVLWKAINANLKRLDFLCVDFCHSELEDPLSTEASNHSPLRFSRSFRQANLPEPLSLKVFQARSCDECSDDDQIFYRLSFQMPGFLRFELLQVLSLIEIRDVCKPFRNIANQFTSLEYLQLHELLLIDVRDLETIFQNLPRPLIALSLSIERRDGYDRHRAFIYDSLARHRNSLRSLSLRAGPTLTLFNQRSVILPPHLDSRGEIRSAMADFRQWTNLEELTLSIGAIPGSLTNILLPASLKVLYVEDHHQSNCYSHARLQDRPFDCEDQGCRLRKLPSDEEAIESYSWLLEQYFLNREYLTEKTAFALQAAAIRPVSSREGRPDPIYFTIEKTFLTRPWSPIKLSVVPKAEFQSKFNKTNFPFNEHRLCDWVNTCREWWGQS</sequence>
<organism evidence="1 2">
    <name type="scientific">Drechslerella dactyloides</name>
    <name type="common">Nematode-trapping fungus</name>
    <name type="synonym">Arthrobotrys dactyloides</name>
    <dbReference type="NCBI Taxonomy" id="74499"/>
    <lineage>
        <taxon>Eukaryota</taxon>
        <taxon>Fungi</taxon>
        <taxon>Dikarya</taxon>
        <taxon>Ascomycota</taxon>
        <taxon>Pezizomycotina</taxon>
        <taxon>Orbiliomycetes</taxon>
        <taxon>Orbiliales</taxon>
        <taxon>Orbiliaceae</taxon>
        <taxon>Drechslerella</taxon>
    </lineage>
</organism>
<name>A0AAD6NJ31_DREDA</name>
<dbReference type="InterPro" id="IPR036047">
    <property type="entry name" value="F-box-like_dom_sf"/>
</dbReference>
<reference evidence="1" key="1">
    <citation type="submission" date="2023-01" db="EMBL/GenBank/DDBJ databases">
        <title>The chitinases involved in constricting ring structure development in the nematode-trapping fungus Drechslerella dactyloides.</title>
        <authorList>
            <person name="Wang R."/>
            <person name="Zhang L."/>
            <person name="Tang P."/>
            <person name="Li S."/>
            <person name="Liang L."/>
        </authorList>
    </citation>
    <scope>NUCLEOTIDE SEQUENCE</scope>
    <source>
        <strain evidence="1">YMF1.00031</strain>
    </source>
</reference>
<gene>
    <name evidence="1" type="ORF">Dda_5665</name>
</gene>
<dbReference type="SUPFAM" id="SSF52047">
    <property type="entry name" value="RNI-like"/>
    <property type="match status" value="1"/>
</dbReference>
<dbReference type="EMBL" id="JAQGDS010000006">
    <property type="protein sequence ID" value="KAJ6260020.1"/>
    <property type="molecule type" value="Genomic_DNA"/>
</dbReference>
<protein>
    <recommendedName>
        <fullName evidence="3">F-box domain-containing protein</fullName>
    </recommendedName>
</protein>
<accession>A0AAD6NJ31</accession>
<dbReference type="Proteomes" id="UP001221413">
    <property type="component" value="Unassembled WGS sequence"/>
</dbReference>
<dbReference type="AlphaFoldDB" id="A0AAD6NJ31"/>
<comment type="caution">
    <text evidence="1">The sequence shown here is derived from an EMBL/GenBank/DDBJ whole genome shotgun (WGS) entry which is preliminary data.</text>
</comment>